<organism evidence="2 3">
    <name type="scientific">Paludibacter jiangxiensis</name>
    <dbReference type="NCBI Taxonomy" id="681398"/>
    <lineage>
        <taxon>Bacteria</taxon>
        <taxon>Pseudomonadati</taxon>
        <taxon>Bacteroidota</taxon>
        <taxon>Bacteroidia</taxon>
        <taxon>Bacteroidales</taxon>
        <taxon>Paludibacteraceae</taxon>
        <taxon>Paludibacter</taxon>
    </lineage>
</organism>
<accession>A0A161L7X1</accession>
<keyword evidence="3" id="KW-1185">Reference proteome</keyword>
<reference evidence="3" key="2">
    <citation type="journal article" date="2017" name="Genome Announc.">
        <title>Draft genome sequence of Paludibacter jiangxiensis NM7(T), a propionate-producing fermentative bacterium.</title>
        <authorList>
            <person name="Qiu Y.-L."/>
            <person name="Tourlousse D.M."/>
            <person name="Matsuura N."/>
            <person name="Ohashi A."/>
            <person name="Sekiguchi Y."/>
        </authorList>
    </citation>
    <scope>NUCLEOTIDE SEQUENCE [LARGE SCALE GENOMIC DNA]</scope>
    <source>
        <strain evidence="3">NM7</strain>
    </source>
</reference>
<evidence type="ECO:0000313" key="2">
    <source>
        <dbReference type="EMBL" id="GAT62964.1"/>
    </source>
</evidence>
<protein>
    <submittedName>
        <fullName evidence="2">Uncharacterized protein</fullName>
    </submittedName>
</protein>
<feature type="compositionally biased region" description="Polar residues" evidence="1">
    <location>
        <begin position="12"/>
        <end position="41"/>
    </location>
</feature>
<dbReference type="AlphaFoldDB" id="A0A161L7X1"/>
<dbReference type="EMBL" id="BDCR01000003">
    <property type="protein sequence ID" value="GAT62964.1"/>
    <property type="molecule type" value="Genomic_DNA"/>
</dbReference>
<sequence length="68" mass="7735">MNKDTLHYREPNTFSAQERLNNANKNSSENDQPATPISRNESGSFIIESTISSSIVLKKPHTPWFDWG</sequence>
<name>A0A161L7X1_9BACT</name>
<dbReference type="Proteomes" id="UP000076586">
    <property type="component" value="Unassembled WGS sequence"/>
</dbReference>
<evidence type="ECO:0000256" key="1">
    <source>
        <dbReference type="SAM" id="MobiDB-lite"/>
    </source>
</evidence>
<gene>
    <name evidence="2" type="ORF">PJIAN_3276</name>
</gene>
<comment type="caution">
    <text evidence="2">The sequence shown here is derived from an EMBL/GenBank/DDBJ whole genome shotgun (WGS) entry which is preliminary data.</text>
</comment>
<evidence type="ECO:0000313" key="3">
    <source>
        <dbReference type="Proteomes" id="UP000076586"/>
    </source>
</evidence>
<feature type="compositionally biased region" description="Basic and acidic residues" evidence="1">
    <location>
        <begin position="1"/>
        <end position="10"/>
    </location>
</feature>
<reference evidence="3" key="1">
    <citation type="submission" date="2016-04" db="EMBL/GenBank/DDBJ databases">
        <title>Draft genome sequence of Paludibacter jiangxiensis strain NM7.</title>
        <authorList>
            <person name="Qiu Y."/>
            <person name="Matsuura N."/>
            <person name="Ohashi A."/>
            <person name="Tourlousse M.D."/>
            <person name="Sekiguchi Y."/>
        </authorList>
    </citation>
    <scope>NUCLEOTIDE SEQUENCE [LARGE SCALE GENOMIC DNA]</scope>
    <source>
        <strain evidence="3">NM7</strain>
    </source>
</reference>
<feature type="region of interest" description="Disordered" evidence="1">
    <location>
        <begin position="1"/>
        <end position="42"/>
    </location>
</feature>
<proteinExistence type="predicted"/>